<dbReference type="Pfam" id="PF13102">
    <property type="entry name" value="Phage_int_SAM_5"/>
    <property type="match status" value="1"/>
</dbReference>
<evidence type="ECO:0000256" key="1">
    <source>
        <dbReference type="ARBA" id="ARBA00008857"/>
    </source>
</evidence>
<dbReference type="PROSITE" id="PS51898">
    <property type="entry name" value="TYR_RECOMBINASE"/>
    <property type="match status" value="1"/>
</dbReference>
<name>E4TLX3_MARTH</name>
<dbReference type="HOGENOM" id="CLU_033139_0_1_10"/>
<dbReference type="EMBL" id="CP002349">
    <property type="protein sequence ID" value="ADR20264.1"/>
    <property type="molecule type" value="Genomic_DNA"/>
</dbReference>
<dbReference type="InterPro" id="IPR035386">
    <property type="entry name" value="Arm-DNA-bind_5"/>
</dbReference>
<dbReference type="InterPro" id="IPR011010">
    <property type="entry name" value="DNA_brk_join_enz"/>
</dbReference>
<reference evidence="5 6" key="1">
    <citation type="journal article" date="2011" name="Stand. Genomic Sci.">
        <title>Complete genome sequence of Marivirga tractuosa type strain (H-43).</title>
        <authorList>
            <person name="Pagani I."/>
            <person name="Chertkov O."/>
            <person name="Lapidus A."/>
            <person name="Lucas S."/>
            <person name="Del Rio T.G."/>
            <person name="Tice H."/>
            <person name="Copeland A."/>
            <person name="Cheng J.F."/>
            <person name="Nolan M."/>
            <person name="Saunders E."/>
            <person name="Pitluck S."/>
            <person name="Held B."/>
            <person name="Goodwin L."/>
            <person name="Liolios K."/>
            <person name="Ovchinikova G."/>
            <person name="Ivanova N."/>
            <person name="Mavromatis K."/>
            <person name="Pati A."/>
            <person name="Chen A."/>
            <person name="Palaniappan K."/>
            <person name="Land M."/>
            <person name="Hauser L."/>
            <person name="Jeffries C.D."/>
            <person name="Detter J.C."/>
            <person name="Han C."/>
            <person name="Tapia R."/>
            <person name="Ngatchou-Djao O.D."/>
            <person name="Rohde M."/>
            <person name="Goker M."/>
            <person name="Spring S."/>
            <person name="Sikorski J."/>
            <person name="Woyke T."/>
            <person name="Bristow J."/>
            <person name="Eisen J.A."/>
            <person name="Markowitz V."/>
            <person name="Hugenholtz P."/>
            <person name="Klenk H.P."/>
            <person name="Kyrpides N.C."/>
        </authorList>
    </citation>
    <scope>NUCLEOTIDE SEQUENCE [LARGE SCALE GENOMIC DNA]</scope>
    <source>
        <strain evidence="6">ATCC 23168 / DSM 4126 / NBRC 15989 / NCIMB 1408 / VKM B-1430 / H-43</strain>
    </source>
</reference>
<evidence type="ECO:0000256" key="2">
    <source>
        <dbReference type="ARBA" id="ARBA00023125"/>
    </source>
</evidence>
<dbReference type="OrthoDB" id="1094492at2"/>
<dbReference type="GO" id="GO:0003677">
    <property type="term" value="F:DNA binding"/>
    <property type="evidence" value="ECO:0007669"/>
    <property type="project" value="UniProtKB-KW"/>
</dbReference>
<dbReference type="eggNOG" id="COG0582">
    <property type="taxonomic scope" value="Bacteria"/>
</dbReference>
<dbReference type="GO" id="GO:0015074">
    <property type="term" value="P:DNA integration"/>
    <property type="evidence" value="ECO:0007669"/>
    <property type="project" value="InterPro"/>
</dbReference>
<evidence type="ECO:0000313" key="5">
    <source>
        <dbReference type="EMBL" id="ADR20264.1"/>
    </source>
</evidence>
<dbReference type="GO" id="GO:0006310">
    <property type="term" value="P:DNA recombination"/>
    <property type="evidence" value="ECO:0007669"/>
    <property type="project" value="UniProtKB-KW"/>
</dbReference>
<dbReference type="InterPro" id="IPR050090">
    <property type="entry name" value="Tyrosine_recombinase_XerCD"/>
</dbReference>
<sequence length="409" mass="47958">MLKTSVSVTLDKRRPKKNGFYPIIFRLNHYDKNTSISSKHDIDDKYWDFTNKKVKKGCPQFSSTSAFNNFLVSKLSDFSNEILRLESLGRLESMSIQDVKKAITRDKKDVQFYAYTTEWIEDLKNTGRKGYARTFDDLIRELKIFTENKDFSFRELNYEFLKKFDTFYLSRGTTSLNSLAVYMRSIRVICNRAIKDGIMDEQQYPFKNYQIRTTPTAKRAIDFKYLEKIIELDLEPSNPLFHVRNYFLLSFYLQGRPFIDLVYLEKKFIKNGRLKFFRTKTNQPLDIKLSPQVQEIVDYYKTHNPDSDYILPVLTKENEADKRDQYQHALGNYNKKLKKLAKLVGIQESLTSYVARHSFATIANNMGLSVSAISQMLAHTSIKTTQVYLDKLKASQLDHFTDRIIRGGK</sequence>
<dbReference type="InterPro" id="IPR025269">
    <property type="entry name" value="SAM-like_dom"/>
</dbReference>
<dbReference type="InterPro" id="IPR013762">
    <property type="entry name" value="Integrase-like_cat_sf"/>
</dbReference>
<dbReference type="KEGG" id="mtt:Ftrac_0254"/>
<keyword evidence="6" id="KW-1185">Reference proteome</keyword>
<gene>
    <name evidence="5" type="ordered locus">Ftrac_0254</name>
</gene>
<protein>
    <submittedName>
        <fullName evidence="5">Integrase family protein</fullName>
    </submittedName>
</protein>
<evidence type="ECO:0000259" key="4">
    <source>
        <dbReference type="PROSITE" id="PS51898"/>
    </source>
</evidence>
<proteinExistence type="inferred from homology"/>
<feature type="domain" description="Tyr recombinase" evidence="4">
    <location>
        <begin position="216"/>
        <end position="402"/>
    </location>
</feature>
<dbReference type="PANTHER" id="PTHR30349">
    <property type="entry name" value="PHAGE INTEGRASE-RELATED"/>
    <property type="match status" value="1"/>
</dbReference>
<dbReference type="Gene3D" id="1.10.443.10">
    <property type="entry name" value="Intergrase catalytic core"/>
    <property type="match status" value="1"/>
</dbReference>
<dbReference type="Pfam" id="PF17293">
    <property type="entry name" value="Arm-DNA-bind_5"/>
    <property type="match status" value="1"/>
</dbReference>
<dbReference type="Proteomes" id="UP000008720">
    <property type="component" value="Chromosome"/>
</dbReference>
<keyword evidence="2" id="KW-0238">DNA-binding</keyword>
<accession>E4TLX3</accession>
<keyword evidence="3" id="KW-0233">DNA recombination</keyword>
<evidence type="ECO:0000256" key="3">
    <source>
        <dbReference type="ARBA" id="ARBA00023172"/>
    </source>
</evidence>
<dbReference type="Gene3D" id="1.10.150.130">
    <property type="match status" value="1"/>
</dbReference>
<evidence type="ECO:0000313" key="6">
    <source>
        <dbReference type="Proteomes" id="UP000008720"/>
    </source>
</evidence>
<dbReference type="SUPFAM" id="SSF56349">
    <property type="entry name" value="DNA breaking-rejoining enzymes"/>
    <property type="match status" value="1"/>
</dbReference>
<dbReference type="AlphaFoldDB" id="E4TLX3"/>
<dbReference type="InterPro" id="IPR010998">
    <property type="entry name" value="Integrase_recombinase_N"/>
</dbReference>
<dbReference type="InterPro" id="IPR002104">
    <property type="entry name" value="Integrase_catalytic"/>
</dbReference>
<organism evidence="5 6">
    <name type="scientific">Marivirga tractuosa (strain ATCC 23168 / DSM 4126 / NBRC 15989 / NCIMB 1408 / VKM B-1430 / H-43)</name>
    <name type="common">Microscilla tractuosa</name>
    <name type="synonym">Flexibacter tractuosus</name>
    <dbReference type="NCBI Taxonomy" id="643867"/>
    <lineage>
        <taxon>Bacteria</taxon>
        <taxon>Pseudomonadati</taxon>
        <taxon>Bacteroidota</taxon>
        <taxon>Cytophagia</taxon>
        <taxon>Cytophagales</taxon>
        <taxon>Marivirgaceae</taxon>
        <taxon>Marivirga</taxon>
    </lineage>
</organism>
<comment type="similarity">
    <text evidence="1">Belongs to the 'phage' integrase family.</text>
</comment>
<dbReference type="PANTHER" id="PTHR30349:SF64">
    <property type="entry name" value="PROPHAGE INTEGRASE INTD-RELATED"/>
    <property type="match status" value="1"/>
</dbReference>
<dbReference type="Pfam" id="PF00589">
    <property type="entry name" value="Phage_integrase"/>
    <property type="match status" value="1"/>
</dbReference>
<dbReference type="STRING" id="643867.Ftrac_0254"/>
<dbReference type="RefSeq" id="WP_013452415.1">
    <property type="nucleotide sequence ID" value="NC_014759.1"/>
</dbReference>